<keyword evidence="2" id="KW-0805">Transcription regulation</keyword>
<keyword evidence="3" id="KW-0731">Sigma factor</keyword>
<dbReference type="RefSeq" id="WP_270041396.1">
    <property type="nucleotide sequence ID" value="NZ_JAPDOD010000016.1"/>
</dbReference>
<dbReference type="InterPro" id="IPR013249">
    <property type="entry name" value="RNA_pol_sigma70_r4_t2"/>
</dbReference>
<dbReference type="GO" id="GO:0016987">
    <property type="term" value="F:sigma factor activity"/>
    <property type="evidence" value="ECO:0007669"/>
    <property type="project" value="UniProtKB-KW"/>
</dbReference>
<evidence type="ECO:0000256" key="3">
    <source>
        <dbReference type="ARBA" id="ARBA00023082"/>
    </source>
</evidence>
<dbReference type="CDD" id="cd06171">
    <property type="entry name" value="Sigma70_r4"/>
    <property type="match status" value="1"/>
</dbReference>
<dbReference type="SUPFAM" id="SSF88659">
    <property type="entry name" value="Sigma3 and sigma4 domains of RNA polymerase sigma factors"/>
    <property type="match status" value="1"/>
</dbReference>
<feature type="domain" description="RNA polymerase sigma-70 region 2" evidence="6">
    <location>
        <begin position="16"/>
        <end position="81"/>
    </location>
</feature>
<dbReference type="NCBIfam" id="TIGR02937">
    <property type="entry name" value="sigma70-ECF"/>
    <property type="match status" value="1"/>
</dbReference>
<dbReference type="Gene3D" id="1.10.10.10">
    <property type="entry name" value="Winged helix-like DNA-binding domain superfamily/Winged helix DNA-binding domain"/>
    <property type="match status" value="1"/>
</dbReference>
<keyword evidence="5" id="KW-0804">Transcription</keyword>
<dbReference type="InterPro" id="IPR013325">
    <property type="entry name" value="RNA_pol_sigma_r2"/>
</dbReference>
<dbReference type="GO" id="GO:0006352">
    <property type="term" value="P:DNA-templated transcription initiation"/>
    <property type="evidence" value="ECO:0007669"/>
    <property type="project" value="InterPro"/>
</dbReference>
<dbReference type="InterPro" id="IPR007627">
    <property type="entry name" value="RNA_pol_sigma70_r2"/>
</dbReference>
<dbReference type="AlphaFoldDB" id="A0A9X3MT74"/>
<organism evidence="8 9">
    <name type="scientific">Solirubrobacter ginsenosidimutans</name>
    <dbReference type="NCBI Taxonomy" id="490573"/>
    <lineage>
        <taxon>Bacteria</taxon>
        <taxon>Bacillati</taxon>
        <taxon>Actinomycetota</taxon>
        <taxon>Thermoleophilia</taxon>
        <taxon>Solirubrobacterales</taxon>
        <taxon>Solirubrobacteraceae</taxon>
        <taxon>Solirubrobacter</taxon>
    </lineage>
</organism>
<evidence type="ECO:0000313" key="9">
    <source>
        <dbReference type="Proteomes" id="UP001149140"/>
    </source>
</evidence>
<keyword evidence="4" id="KW-0238">DNA-binding</keyword>
<dbReference type="InterPro" id="IPR039425">
    <property type="entry name" value="RNA_pol_sigma-70-like"/>
</dbReference>
<dbReference type="PANTHER" id="PTHR43133:SF8">
    <property type="entry name" value="RNA POLYMERASE SIGMA FACTOR HI_1459-RELATED"/>
    <property type="match status" value="1"/>
</dbReference>
<sequence length="180" mass="20123">MDYYRDVDVDAVADLYDSMSQSVLVFFARRTYDGEIALDLTAETFARALEARRRFRGADEREGAAWVWGIARNVLGEFFKRGRVERRALHRLGLEPPAVTCDEIERIEQLAGVEQLREAVATALAELAEDQREALRLRIVDELDYPVVAGRLGVTEATARARVSRGLRRLAVTLEGAAGA</sequence>
<evidence type="ECO:0000313" key="8">
    <source>
        <dbReference type="EMBL" id="MDA0162159.1"/>
    </source>
</evidence>
<comment type="caution">
    <text evidence="8">The sequence shown here is derived from an EMBL/GenBank/DDBJ whole genome shotgun (WGS) entry which is preliminary data.</text>
</comment>
<dbReference type="EMBL" id="JAPDOD010000016">
    <property type="protein sequence ID" value="MDA0162159.1"/>
    <property type="molecule type" value="Genomic_DNA"/>
</dbReference>
<protein>
    <submittedName>
        <fullName evidence="8">Sigma-70 family RNA polymerase sigma factor</fullName>
    </submittedName>
</protein>
<evidence type="ECO:0000256" key="5">
    <source>
        <dbReference type="ARBA" id="ARBA00023163"/>
    </source>
</evidence>
<keyword evidence="9" id="KW-1185">Reference proteome</keyword>
<dbReference type="InterPro" id="IPR014284">
    <property type="entry name" value="RNA_pol_sigma-70_dom"/>
</dbReference>
<accession>A0A9X3MT74</accession>
<evidence type="ECO:0000256" key="1">
    <source>
        <dbReference type="ARBA" id="ARBA00010641"/>
    </source>
</evidence>
<reference evidence="8" key="1">
    <citation type="submission" date="2022-10" db="EMBL/GenBank/DDBJ databases">
        <title>The WGS of Solirubrobacter ginsenosidimutans DSM 21036.</title>
        <authorList>
            <person name="Jiang Z."/>
        </authorList>
    </citation>
    <scope>NUCLEOTIDE SEQUENCE</scope>
    <source>
        <strain evidence="8">DSM 21036</strain>
    </source>
</reference>
<proteinExistence type="inferred from homology"/>
<dbReference type="InterPro" id="IPR036388">
    <property type="entry name" value="WH-like_DNA-bd_sf"/>
</dbReference>
<dbReference type="GO" id="GO:0003677">
    <property type="term" value="F:DNA binding"/>
    <property type="evidence" value="ECO:0007669"/>
    <property type="project" value="UniProtKB-KW"/>
</dbReference>
<dbReference type="Proteomes" id="UP001149140">
    <property type="component" value="Unassembled WGS sequence"/>
</dbReference>
<evidence type="ECO:0000256" key="2">
    <source>
        <dbReference type="ARBA" id="ARBA00023015"/>
    </source>
</evidence>
<dbReference type="PANTHER" id="PTHR43133">
    <property type="entry name" value="RNA POLYMERASE ECF-TYPE SIGMA FACTO"/>
    <property type="match status" value="1"/>
</dbReference>
<dbReference type="Pfam" id="PF08281">
    <property type="entry name" value="Sigma70_r4_2"/>
    <property type="match status" value="1"/>
</dbReference>
<evidence type="ECO:0000256" key="4">
    <source>
        <dbReference type="ARBA" id="ARBA00023125"/>
    </source>
</evidence>
<dbReference type="SUPFAM" id="SSF88946">
    <property type="entry name" value="Sigma2 domain of RNA polymerase sigma factors"/>
    <property type="match status" value="1"/>
</dbReference>
<evidence type="ECO:0000259" key="6">
    <source>
        <dbReference type="Pfam" id="PF04542"/>
    </source>
</evidence>
<dbReference type="InterPro" id="IPR013324">
    <property type="entry name" value="RNA_pol_sigma_r3/r4-like"/>
</dbReference>
<evidence type="ECO:0000259" key="7">
    <source>
        <dbReference type="Pfam" id="PF08281"/>
    </source>
</evidence>
<comment type="similarity">
    <text evidence="1">Belongs to the sigma-70 factor family. ECF subfamily.</text>
</comment>
<feature type="domain" description="RNA polymerase sigma factor 70 region 4 type 2" evidence="7">
    <location>
        <begin position="118"/>
        <end position="170"/>
    </location>
</feature>
<dbReference type="Gene3D" id="1.10.1740.10">
    <property type="match status" value="1"/>
</dbReference>
<name>A0A9X3MT74_9ACTN</name>
<dbReference type="Pfam" id="PF04542">
    <property type="entry name" value="Sigma70_r2"/>
    <property type="match status" value="1"/>
</dbReference>
<gene>
    <name evidence="8" type="ORF">OM076_17945</name>
</gene>